<feature type="region of interest" description="Disordered" evidence="1">
    <location>
        <begin position="1"/>
        <end position="80"/>
    </location>
</feature>
<reference evidence="2 3" key="2">
    <citation type="submission" date="2021-07" db="EMBL/GenBank/DDBJ databases">
        <authorList>
            <person name="Matsumoto Y."/>
            <person name="Motooka D."/>
            <person name="Nakamura S."/>
        </authorList>
    </citation>
    <scope>NUCLEOTIDE SEQUENCE [LARGE SCALE GENOMIC DNA]</scope>
    <source>
        <strain evidence="2 3">TY59</strain>
    </source>
</reference>
<proteinExistence type="predicted"/>
<protein>
    <submittedName>
        <fullName evidence="2">Uncharacterized protein</fullName>
    </submittedName>
</protein>
<reference evidence="2 3" key="1">
    <citation type="submission" date="2021-07" db="EMBL/GenBank/DDBJ databases">
        <title>Complete genome sequence of nontuberculous Mycobacterium sp. TY59.</title>
        <authorList>
            <person name="Fukushima K."/>
        </authorList>
    </citation>
    <scope>NUCLEOTIDE SEQUENCE [LARGE SCALE GENOMIC DNA]</scope>
    <source>
        <strain evidence="2 3">TY59</strain>
    </source>
</reference>
<name>A0ABM7SPA8_9MYCO</name>
<gene>
    <name evidence="2" type="ORF">MTY59_29920</name>
</gene>
<keyword evidence="3" id="KW-1185">Reference proteome</keyword>
<organism evidence="2 3">
    <name type="scientific">Mycobacterium senriense</name>
    <dbReference type="NCBI Taxonomy" id="2775496"/>
    <lineage>
        <taxon>Bacteria</taxon>
        <taxon>Bacillati</taxon>
        <taxon>Actinomycetota</taxon>
        <taxon>Actinomycetes</taxon>
        <taxon>Mycobacteriales</taxon>
        <taxon>Mycobacteriaceae</taxon>
        <taxon>Mycobacterium</taxon>
        <taxon>Mycobacterium avium complex (MAC)</taxon>
    </lineage>
</organism>
<evidence type="ECO:0000313" key="2">
    <source>
        <dbReference type="EMBL" id="BCZ23137.1"/>
    </source>
</evidence>
<dbReference type="Proteomes" id="UP000826012">
    <property type="component" value="Chromosome"/>
</dbReference>
<evidence type="ECO:0000313" key="3">
    <source>
        <dbReference type="Proteomes" id="UP000826012"/>
    </source>
</evidence>
<sequence>MSFVAQPGCAKSQTLSSVPTRIGGDAPTRTTVANADTAHPFRDGIAFRATRQASTGGSEGTALPAGAESAAPHPGPNRLRGAVWLRRRGPVPFVASGRPSKLF</sequence>
<evidence type="ECO:0000256" key="1">
    <source>
        <dbReference type="SAM" id="MobiDB-lite"/>
    </source>
</evidence>
<accession>A0ABM7SPA8</accession>
<dbReference type="EMBL" id="AP024828">
    <property type="protein sequence ID" value="BCZ23137.1"/>
    <property type="molecule type" value="Genomic_DNA"/>
</dbReference>